<evidence type="ECO:0000256" key="4">
    <source>
        <dbReference type="ARBA" id="ARBA00022777"/>
    </source>
</evidence>
<dbReference type="SUPFAM" id="SSF52540">
    <property type="entry name" value="P-loop containing nucleoside triphosphate hydrolases"/>
    <property type="match status" value="1"/>
</dbReference>
<dbReference type="Gene3D" id="3.30.200.20">
    <property type="entry name" value="Phosphorylase Kinase, domain 1"/>
    <property type="match status" value="1"/>
</dbReference>
<dbReference type="InterPro" id="IPR036097">
    <property type="entry name" value="HisK_dim/P_sf"/>
</dbReference>
<feature type="domain" description="Protein kinase" evidence="7">
    <location>
        <begin position="7"/>
        <end position="270"/>
    </location>
</feature>
<dbReference type="Gene3D" id="3.30.450.40">
    <property type="match status" value="1"/>
</dbReference>
<dbReference type="GO" id="GO:0005524">
    <property type="term" value="F:ATP binding"/>
    <property type="evidence" value="ECO:0007669"/>
    <property type="project" value="InterPro"/>
</dbReference>
<dbReference type="InterPro" id="IPR003594">
    <property type="entry name" value="HATPase_dom"/>
</dbReference>
<keyword evidence="5" id="KW-0902">Two-component regulatory system</keyword>
<evidence type="ECO:0000313" key="10">
    <source>
        <dbReference type="Proteomes" id="UP000010474"/>
    </source>
</evidence>
<dbReference type="RefSeq" id="WP_015212699.1">
    <property type="nucleotide sequence ID" value="NC_019771.1"/>
</dbReference>
<reference evidence="10" key="1">
    <citation type="journal article" date="2013" name="Proc. Natl. Acad. Sci. U.S.A.">
        <title>Improving the coverage of the cyanobacterial phylum using diversity-driven genome sequencing.</title>
        <authorList>
            <person name="Shih P.M."/>
            <person name="Wu D."/>
            <person name="Latifi A."/>
            <person name="Axen S.D."/>
            <person name="Fewer D.P."/>
            <person name="Talla E."/>
            <person name="Calteau A."/>
            <person name="Cai F."/>
            <person name="Tandeau de Marsac N."/>
            <person name="Rippka R."/>
            <person name="Herdman M."/>
            <person name="Sivonen K."/>
            <person name="Coursin T."/>
            <person name="Laurent T."/>
            <person name="Goodwin L."/>
            <person name="Nolan M."/>
            <person name="Davenport K.W."/>
            <person name="Han C.S."/>
            <person name="Rubin E.M."/>
            <person name="Eisen J.A."/>
            <person name="Woyke T."/>
            <person name="Gugger M."/>
            <person name="Kerfeld C.A."/>
        </authorList>
    </citation>
    <scope>NUCLEOTIDE SEQUENCE [LARGE SCALE GENOMIC DNA]</scope>
    <source>
        <strain evidence="10">ATCC 27899 / PCC 7122</strain>
    </source>
</reference>
<evidence type="ECO:0000256" key="3">
    <source>
        <dbReference type="ARBA" id="ARBA00022553"/>
    </source>
</evidence>
<keyword evidence="3" id="KW-0597">Phosphoprotein</keyword>
<dbReference type="InterPro" id="IPR005467">
    <property type="entry name" value="His_kinase_dom"/>
</dbReference>
<dbReference type="OrthoDB" id="573511at2"/>
<dbReference type="Gene3D" id="3.40.50.300">
    <property type="entry name" value="P-loop containing nucleotide triphosphate hydrolases"/>
    <property type="match status" value="1"/>
</dbReference>
<dbReference type="Pfam" id="PF01590">
    <property type="entry name" value="GAF"/>
    <property type="match status" value="1"/>
</dbReference>
<dbReference type="SMART" id="SM00387">
    <property type="entry name" value="HATPase_c"/>
    <property type="match status" value="1"/>
</dbReference>
<dbReference type="HOGENOM" id="CLU_000445_34_0_3"/>
<sequence length="1795" mass="205006">MINLSNYEILKLIYNGDKTTVYQAKSNEDGKLVVIKILNIDYPSLKDIAKLKYEYDLLKNLDIGGVIKAYSLEKYNNSFALILENFDSISIDSLIKEQQIELLDFLKIAIEITQAIGEVHQHHIIHKDIKPANILVHRQTHQIKIIDFSISSLLPKEKPKFSNPDSLEGTLTYISPEQTGRMNRSLDYRTDLYSLGVTFYEMLTGKLPFEVTDPMELIHCHIARQAVPVDQLKPEIPQVISAIVMKLLSKTAEERYQSAFGLQFDLENCLNQLENIAQISSFTIGQHDQSSQLQIPEKLYGREVEIATLLTAFEQVNQGQKELILVAGYSGIGKSALVNEIHKPIIQKKGYFITGKFEQFKRNIPYASLIQALQELIRQLLTESDVQLASWKDKLLKALAPNAQIIIDVIPEVELIIGKQPAVPQLAPNETQNRFNLFFQKFISILAKKEHPLVLFLDDLQWADLASLKLIQLLSTDTEIQNLLIIGAYRDNEVDSTHPLTLTLQEIEKTDVIVRTINCQPLKITDIYQLIIDTFKCELERAKPLAELIFNKTDGNPFFLTQVLKFIYQENLLLFNFSTSNWQWKIEQIQEIDITDNVIELMLSKIQKLRECTQNILKLAACIGNRFNLDVLSVINEKSHQNTALELWEALEYGLILPLDHTYKLPQFLEQIDDFVIDYKFLHDRVQQVAYGLIPDGRKKESHLKIGQLLLNNLDQSLKEEKIFDIVNHLNIGAELINSQVERYNLAQLNLIAGSKAKDSTAYESAVKFFNRGLEMLATDSWQTHYELTLNLYVETIEMEYLNTNFEQAETLFDVVIQHSKNILDTVKVYEKKIQSYVSQSRMREALDINLQVLEMLGVTLSQKPPTRLSIEEFANLPEMTDPRKLAAMRMLITAIPPAYFTEPTLHPLIVFTMIELCLKYGNSSLAAHAYVSYGLILIIIPKPLRDIELGYQFGKLSLHILEQFDTREIKPKSYAVFNMFVKHWKEHLKTSIEPLQEGFKLGIEAGDFEYASYSGLLFCMHQFFAGENLELLEQNQTPYISFTQKFKQDYFTFSLKIFRQTVSDFIQGVENEAYLEGEIFNNSMMPKLIGNNTATFYLYFGKIILYYFFKNYTQAVNHAHLAKQYEVGINGKIYIAQYNFYYSLALLALYMERSSDSGFEQENELEATLEKVVVNQEQLQEWAFYAPVNFQHKYDLVEAEKARVLGQTLVAMEYYDQAIRGANNNGYIQEEALAYERAAEFYLALGRNEFATLYIKKAHYGYTRWGAIAKVKDLESRYRELISPSSTTNKTHTTEATITVSATSSKTNNLDLITVIKASQALSEEILLDELIESLMQIVIENAGAETGYLILEKEGNLFIEAKKGVNRNEFKSHQIVGTNDQYLPVSLIKYVERTREYIVISNATSDGIFTTDPYIIKNQVKSILCMPIVHQGKLIGILYLENTLIVGAFTPNRLQVLKILSSQAAISLENARLYANLEEKVVERTQELNKNNRKLEETLSELKFTQTQLVQTEKMSSLGQMVAGVAHEINNPISFIAGNLTHIDEYVHDLLTLIKLYEEVYPHAVPKINEYMEKIQLDFLIEDIPKTLSSMRNGTQRISEIVLTLRNFSRLDESDLKLVNIHEGIDSTLVILKNRFQANGKSSAIEIIKNYADLPKVECYAGQLNQVFMNILANAIDALNNLNQEQRVASNNHQKTIIISTKIVTPNWVTISIKDNGKGMSATVKQKIFDPFFTTKPVGEGTGLGLSISYQIIVDKHHGKIECISELGEGAEFVIEIPLLQQKQYVNAVKQVI</sequence>
<dbReference type="InterPro" id="IPR008271">
    <property type="entry name" value="Ser/Thr_kinase_AS"/>
</dbReference>
<dbReference type="PROSITE" id="PS50109">
    <property type="entry name" value="HIS_KIN"/>
    <property type="match status" value="1"/>
</dbReference>
<evidence type="ECO:0000256" key="5">
    <source>
        <dbReference type="ARBA" id="ARBA00023012"/>
    </source>
</evidence>
<dbReference type="InterPro" id="IPR029016">
    <property type="entry name" value="GAF-like_dom_sf"/>
</dbReference>
<dbReference type="Pfam" id="PF02518">
    <property type="entry name" value="HATPase_c"/>
    <property type="match status" value="1"/>
</dbReference>
<evidence type="ECO:0000313" key="9">
    <source>
        <dbReference type="EMBL" id="AFZ56044.1"/>
    </source>
</evidence>
<name>K9ZBD6_ANACC</name>
<protein>
    <recommendedName>
        <fullName evidence="2">histidine kinase</fullName>
        <ecNumber evidence="2">2.7.13.3</ecNumber>
    </recommendedName>
</protein>
<comment type="catalytic activity">
    <reaction evidence="1">
        <text>ATP + protein L-histidine = ADP + protein N-phospho-L-histidine.</text>
        <dbReference type="EC" id="2.7.13.3"/>
    </reaction>
</comment>
<dbReference type="Gene3D" id="3.30.565.10">
    <property type="entry name" value="Histidine kinase-like ATPase, C-terminal domain"/>
    <property type="match status" value="1"/>
</dbReference>
<proteinExistence type="predicted"/>
<dbReference type="Gene3D" id="1.10.287.130">
    <property type="match status" value="1"/>
</dbReference>
<dbReference type="SUPFAM" id="SSF56112">
    <property type="entry name" value="Protein kinase-like (PK-like)"/>
    <property type="match status" value="1"/>
</dbReference>
<dbReference type="InterPro" id="IPR041664">
    <property type="entry name" value="AAA_16"/>
</dbReference>
<dbReference type="EC" id="2.7.13.3" evidence="2"/>
<dbReference type="SUPFAM" id="SSF47384">
    <property type="entry name" value="Homodimeric domain of signal transducing histidine kinase"/>
    <property type="match status" value="1"/>
</dbReference>
<dbReference type="InterPro" id="IPR036890">
    <property type="entry name" value="HATPase_C_sf"/>
</dbReference>
<dbReference type="InterPro" id="IPR003018">
    <property type="entry name" value="GAF"/>
</dbReference>
<dbReference type="EMBL" id="CP003659">
    <property type="protein sequence ID" value="AFZ56044.1"/>
    <property type="molecule type" value="Genomic_DNA"/>
</dbReference>
<dbReference type="eggNOG" id="COG3899">
    <property type="taxonomic scope" value="Bacteria"/>
</dbReference>
<dbReference type="SUPFAM" id="SSF55781">
    <property type="entry name" value="GAF domain-like"/>
    <property type="match status" value="1"/>
</dbReference>
<keyword evidence="10" id="KW-1185">Reference proteome</keyword>
<dbReference type="InterPro" id="IPR004358">
    <property type="entry name" value="Sig_transdc_His_kin-like_C"/>
</dbReference>
<dbReference type="Gene3D" id="1.10.510.10">
    <property type="entry name" value="Transferase(Phosphotransferase) domain 1"/>
    <property type="match status" value="1"/>
</dbReference>
<dbReference type="CDD" id="cd14014">
    <property type="entry name" value="STKc_PknB_like"/>
    <property type="match status" value="1"/>
</dbReference>
<dbReference type="InterPro" id="IPR000719">
    <property type="entry name" value="Prot_kinase_dom"/>
</dbReference>
<keyword evidence="4" id="KW-0418">Kinase</keyword>
<dbReference type="SMART" id="SM00388">
    <property type="entry name" value="HisKA"/>
    <property type="match status" value="1"/>
</dbReference>
<evidence type="ECO:0000256" key="1">
    <source>
        <dbReference type="ARBA" id="ARBA00000085"/>
    </source>
</evidence>
<dbReference type="Proteomes" id="UP000010474">
    <property type="component" value="Chromosome"/>
</dbReference>
<organism evidence="9 10">
    <name type="scientific">Anabaena cylindrica (strain ATCC 27899 / PCC 7122)</name>
    <dbReference type="NCBI Taxonomy" id="272123"/>
    <lineage>
        <taxon>Bacteria</taxon>
        <taxon>Bacillati</taxon>
        <taxon>Cyanobacteriota</taxon>
        <taxon>Cyanophyceae</taxon>
        <taxon>Nostocales</taxon>
        <taxon>Nostocaceae</taxon>
        <taxon>Anabaena</taxon>
    </lineage>
</organism>
<gene>
    <name evidence="9" type="ordered locus">Anacy_0444</name>
</gene>
<feature type="domain" description="Histidine kinase" evidence="8">
    <location>
        <begin position="1526"/>
        <end position="1783"/>
    </location>
</feature>
<dbReference type="PANTHER" id="PTHR43642">
    <property type="entry name" value="HYBRID SIGNAL TRANSDUCTION HISTIDINE KINASE G"/>
    <property type="match status" value="1"/>
</dbReference>
<dbReference type="PRINTS" id="PR00344">
    <property type="entry name" value="BCTRLSENSOR"/>
</dbReference>
<dbReference type="PROSITE" id="PS50011">
    <property type="entry name" value="PROTEIN_KINASE_DOM"/>
    <property type="match status" value="1"/>
</dbReference>
<dbReference type="InterPro" id="IPR053159">
    <property type="entry name" value="Hybrid_Histidine_Kinase"/>
</dbReference>
<dbReference type="InterPro" id="IPR027417">
    <property type="entry name" value="P-loop_NTPase"/>
</dbReference>
<evidence type="ECO:0000259" key="8">
    <source>
        <dbReference type="PROSITE" id="PS50109"/>
    </source>
</evidence>
<evidence type="ECO:0000259" key="7">
    <source>
        <dbReference type="PROSITE" id="PS50011"/>
    </source>
</evidence>
<dbReference type="InterPro" id="IPR003661">
    <property type="entry name" value="HisK_dim/P_dom"/>
</dbReference>
<dbReference type="Pfam" id="PF00069">
    <property type="entry name" value="Pkinase"/>
    <property type="match status" value="1"/>
</dbReference>
<dbReference type="CDD" id="cd00082">
    <property type="entry name" value="HisKA"/>
    <property type="match status" value="1"/>
</dbReference>
<dbReference type="KEGG" id="acy:Anacy_0444"/>
<accession>K9ZBD6</accession>
<keyword evidence="6" id="KW-0175">Coiled coil</keyword>
<dbReference type="SMART" id="SM00220">
    <property type="entry name" value="S_TKc"/>
    <property type="match status" value="1"/>
</dbReference>
<dbReference type="GO" id="GO:0000155">
    <property type="term" value="F:phosphorelay sensor kinase activity"/>
    <property type="evidence" value="ECO:0007669"/>
    <property type="project" value="InterPro"/>
</dbReference>
<dbReference type="eggNOG" id="COG4191">
    <property type="taxonomic scope" value="Bacteria"/>
</dbReference>
<evidence type="ECO:0000256" key="6">
    <source>
        <dbReference type="SAM" id="Coils"/>
    </source>
</evidence>
<dbReference type="eggNOG" id="COG0515">
    <property type="taxonomic scope" value="Bacteria"/>
</dbReference>
<evidence type="ECO:0000256" key="2">
    <source>
        <dbReference type="ARBA" id="ARBA00012438"/>
    </source>
</evidence>
<dbReference type="PATRIC" id="fig|272123.3.peg.481"/>
<dbReference type="SMART" id="SM00065">
    <property type="entry name" value="GAF"/>
    <property type="match status" value="1"/>
</dbReference>
<dbReference type="STRING" id="272123.Anacy_0444"/>
<dbReference type="PROSITE" id="PS00108">
    <property type="entry name" value="PROTEIN_KINASE_ST"/>
    <property type="match status" value="1"/>
</dbReference>
<dbReference type="SUPFAM" id="SSF55874">
    <property type="entry name" value="ATPase domain of HSP90 chaperone/DNA topoisomerase II/histidine kinase"/>
    <property type="match status" value="1"/>
</dbReference>
<dbReference type="Pfam" id="PF13191">
    <property type="entry name" value="AAA_16"/>
    <property type="match status" value="1"/>
</dbReference>
<dbReference type="PANTHER" id="PTHR43642:SF1">
    <property type="entry name" value="HYBRID SIGNAL TRANSDUCTION HISTIDINE KINASE G"/>
    <property type="match status" value="1"/>
</dbReference>
<dbReference type="InterPro" id="IPR011009">
    <property type="entry name" value="Kinase-like_dom_sf"/>
</dbReference>
<keyword evidence="4" id="KW-0808">Transferase</keyword>
<feature type="coiled-coil region" evidence="6">
    <location>
        <begin position="1476"/>
        <end position="1510"/>
    </location>
</feature>